<evidence type="ECO:0000256" key="15">
    <source>
        <dbReference type="PROSITE-ProRule" id="PRU00169"/>
    </source>
</evidence>
<evidence type="ECO:0000256" key="14">
    <source>
        <dbReference type="PROSITE-ProRule" id="PRU00110"/>
    </source>
</evidence>
<organism evidence="21 22">
    <name type="scientific">Roseovarius bejariae</name>
    <dbReference type="NCBI Taxonomy" id="2576383"/>
    <lineage>
        <taxon>Bacteria</taxon>
        <taxon>Pseudomonadati</taxon>
        <taxon>Pseudomonadota</taxon>
        <taxon>Alphaproteobacteria</taxon>
        <taxon>Rhodobacterales</taxon>
        <taxon>Roseobacteraceae</taxon>
        <taxon>Roseovarius</taxon>
    </lineage>
</organism>
<evidence type="ECO:0000259" key="20">
    <source>
        <dbReference type="PROSITE" id="PS50894"/>
    </source>
</evidence>
<feature type="domain" description="PAS" evidence="19">
    <location>
        <begin position="221"/>
        <end position="262"/>
    </location>
</feature>
<evidence type="ECO:0000256" key="1">
    <source>
        <dbReference type="ARBA" id="ARBA00000085"/>
    </source>
</evidence>
<evidence type="ECO:0000256" key="6">
    <source>
        <dbReference type="ARBA" id="ARBA00022553"/>
    </source>
</evidence>
<evidence type="ECO:0000256" key="3">
    <source>
        <dbReference type="ARBA" id="ARBA00012438"/>
    </source>
</evidence>
<dbReference type="GO" id="GO:0000155">
    <property type="term" value="F:phosphorelay sensor kinase activity"/>
    <property type="evidence" value="ECO:0007669"/>
    <property type="project" value="InterPro"/>
</dbReference>
<evidence type="ECO:0000259" key="19">
    <source>
        <dbReference type="PROSITE" id="PS50112"/>
    </source>
</evidence>
<dbReference type="PROSITE" id="PS50110">
    <property type="entry name" value="RESPONSE_REGULATORY"/>
    <property type="match status" value="1"/>
</dbReference>
<evidence type="ECO:0000256" key="16">
    <source>
        <dbReference type="SAM" id="Phobius"/>
    </source>
</evidence>
<dbReference type="Pfam" id="PF00072">
    <property type="entry name" value="Response_reg"/>
    <property type="match status" value="1"/>
</dbReference>
<keyword evidence="13 16" id="KW-0472">Membrane</keyword>
<dbReference type="Pfam" id="PF01627">
    <property type="entry name" value="Hpt"/>
    <property type="match status" value="1"/>
</dbReference>
<dbReference type="InterPro" id="IPR003594">
    <property type="entry name" value="HATPase_dom"/>
</dbReference>
<dbReference type="PRINTS" id="PR00344">
    <property type="entry name" value="BCTRLSENSOR"/>
</dbReference>
<feature type="domain" description="Response regulatory" evidence="18">
    <location>
        <begin position="612"/>
        <end position="729"/>
    </location>
</feature>
<dbReference type="AlphaFoldDB" id="A0A844CKS5"/>
<comment type="subcellular location">
    <subcellularLocation>
        <location evidence="2">Cell inner membrane</location>
        <topology evidence="2">Multi-pass membrane protein</topology>
    </subcellularLocation>
</comment>
<dbReference type="InterPro" id="IPR003661">
    <property type="entry name" value="HisK_dim/P_dom"/>
</dbReference>
<comment type="caution">
    <text evidence="21">The sequence shown here is derived from an EMBL/GenBank/DDBJ whole genome shotgun (WGS) entry which is preliminary data.</text>
</comment>
<feature type="modified residue" description="4-aspartylphosphate" evidence="15">
    <location>
        <position position="661"/>
    </location>
</feature>
<evidence type="ECO:0000259" key="17">
    <source>
        <dbReference type="PROSITE" id="PS50109"/>
    </source>
</evidence>
<keyword evidence="8 16" id="KW-0812">Transmembrane</keyword>
<reference evidence="21 22" key="1">
    <citation type="submission" date="2019-05" db="EMBL/GenBank/DDBJ databases">
        <title>Roseovarius bejariae sp. nov., a moderately halophylic bacterium isolated from a saline soil in Rambla Salada (Murcia).</title>
        <authorList>
            <person name="Castro D.J."/>
            <person name="Gomez-Altuve A."/>
            <person name="Reina J.C."/>
            <person name="Rodriguez M."/>
            <person name="Sampedro I."/>
            <person name="Llamas I."/>
            <person name="Martinez-Checa F."/>
        </authorList>
    </citation>
    <scope>NUCLEOTIDE SEQUENCE [LARGE SCALE GENOMIC DNA]</scope>
    <source>
        <strain evidence="21 22">A21</strain>
    </source>
</reference>
<gene>
    <name evidence="21" type="ORF">FDP25_01390</name>
</gene>
<dbReference type="Pfam" id="PF02518">
    <property type="entry name" value="HATPase_c"/>
    <property type="match status" value="1"/>
</dbReference>
<keyword evidence="4" id="KW-1003">Cell membrane</keyword>
<evidence type="ECO:0000256" key="5">
    <source>
        <dbReference type="ARBA" id="ARBA00022519"/>
    </source>
</evidence>
<keyword evidence="22" id="KW-1185">Reference proteome</keyword>
<dbReference type="InterPro" id="IPR000014">
    <property type="entry name" value="PAS"/>
</dbReference>
<dbReference type="InterPro" id="IPR036641">
    <property type="entry name" value="HPT_dom_sf"/>
</dbReference>
<keyword evidence="5" id="KW-0997">Cell inner membrane</keyword>
<name>A0A844CKS5_9RHOB</name>
<evidence type="ECO:0000256" key="4">
    <source>
        <dbReference type="ARBA" id="ARBA00022475"/>
    </source>
</evidence>
<feature type="transmembrane region" description="Helical" evidence="16">
    <location>
        <begin position="183"/>
        <end position="205"/>
    </location>
</feature>
<dbReference type="InterPro" id="IPR035965">
    <property type="entry name" value="PAS-like_dom_sf"/>
</dbReference>
<dbReference type="PANTHER" id="PTHR43047">
    <property type="entry name" value="TWO-COMPONENT HISTIDINE PROTEIN KINASE"/>
    <property type="match status" value="1"/>
</dbReference>
<dbReference type="SMART" id="SM00448">
    <property type="entry name" value="REC"/>
    <property type="match status" value="1"/>
</dbReference>
<dbReference type="Gene3D" id="3.30.565.10">
    <property type="entry name" value="Histidine kinase-like ATPase, C-terminal domain"/>
    <property type="match status" value="1"/>
</dbReference>
<dbReference type="SMART" id="SM00387">
    <property type="entry name" value="HATPase_c"/>
    <property type="match status" value="1"/>
</dbReference>
<dbReference type="FunFam" id="3.30.565.10:FF:000010">
    <property type="entry name" value="Sensor histidine kinase RcsC"/>
    <property type="match status" value="1"/>
</dbReference>
<evidence type="ECO:0000256" key="2">
    <source>
        <dbReference type="ARBA" id="ARBA00004429"/>
    </source>
</evidence>
<dbReference type="CDD" id="cd00082">
    <property type="entry name" value="HisKA"/>
    <property type="match status" value="1"/>
</dbReference>
<keyword evidence="10" id="KW-0547">Nucleotide-binding</keyword>
<dbReference type="CDD" id="cd00130">
    <property type="entry name" value="PAS"/>
    <property type="match status" value="1"/>
</dbReference>
<evidence type="ECO:0000313" key="21">
    <source>
        <dbReference type="EMBL" id="MRU14075.1"/>
    </source>
</evidence>
<feature type="domain" description="Histidine kinase" evidence="17">
    <location>
        <begin position="369"/>
        <end position="591"/>
    </location>
</feature>
<dbReference type="InterPro" id="IPR001789">
    <property type="entry name" value="Sig_transdc_resp-reg_receiver"/>
</dbReference>
<accession>A0A844CKS5</accession>
<evidence type="ECO:0000313" key="22">
    <source>
        <dbReference type="Proteomes" id="UP000564704"/>
    </source>
</evidence>
<dbReference type="Gene3D" id="1.20.120.160">
    <property type="entry name" value="HPT domain"/>
    <property type="match status" value="1"/>
</dbReference>
<dbReference type="SUPFAM" id="SSF52172">
    <property type="entry name" value="CheY-like"/>
    <property type="match status" value="1"/>
</dbReference>
<dbReference type="InterPro" id="IPR011006">
    <property type="entry name" value="CheY-like_superfamily"/>
</dbReference>
<dbReference type="OrthoDB" id="9801651at2"/>
<dbReference type="Pfam" id="PF13188">
    <property type="entry name" value="PAS_8"/>
    <property type="match status" value="1"/>
</dbReference>
<dbReference type="EC" id="2.7.13.3" evidence="3"/>
<dbReference type="Gene3D" id="1.10.287.130">
    <property type="match status" value="1"/>
</dbReference>
<keyword evidence="11 16" id="KW-1133">Transmembrane helix</keyword>
<dbReference type="EMBL" id="SZWE01000001">
    <property type="protein sequence ID" value="MRU14075.1"/>
    <property type="molecule type" value="Genomic_DNA"/>
</dbReference>
<dbReference type="InterPro" id="IPR036097">
    <property type="entry name" value="HisK_dim/P_sf"/>
</dbReference>
<dbReference type="PANTHER" id="PTHR43047:SF64">
    <property type="entry name" value="HISTIDINE KINASE CONTAINING CHEY-HOMOLOGOUS RECEIVER DOMAIN AND PAS DOMAIN-RELATED"/>
    <property type="match status" value="1"/>
</dbReference>
<dbReference type="Gene3D" id="3.40.50.2300">
    <property type="match status" value="1"/>
</dbReference>
<dbReference type="InterPro" id="IPR004358">
    <property type="entry name" value="Sig_transdc_His_kin-like_C"/>
</dbReference>
<evidence type="ECO:0000256" key="13">
    <source>
        <dbReference type="ARBA" id="ARBA00023136"/>
    </source>
</evidence>
<dbReference type="PROSITE" id="PS50109">
    <property type="entry name" value="HIS_KIN"/>
    <property type="match status" value="1"/>
</dbReference>
<keyword evidence="9" id="KW-0418">Kinase</keyword>
<dbReference type="Gene3D" id="3.30.450.20">
    <property type="entry name" value="PAS domain"/>
    <property type="match status" value="1"/>
</dbReference>
<evidence type="ECO:0000256" key="7">
    <source>
        <dbReference type="ARBA" id="ARBA00022679"/>
    </source>
</evidence>
<evidence type="ECO:0000256" key="9">
    <source>
        <dbReference type="ARBA" id="ARBA00022777"/>
    </source>
</evidence>
<evidence type="ECO:0000256" key="10">
    <source>
        <dbReference type="ARBA" id="ARBA00022840"/>
    </source>
</evidence>
<dbReference type="Pfam" id="PF00512">
    <property type="entry name" value="HisKA"/>
    <property type="match status" value="1"/>
</dbReference>
<keyword evidence="12" id="KW-0902">Two-component regulatory system</keyword>
<dbReference type="CDD" id="cd17546">
    <property type="entry name" value="REC_hyHK_CKI1_RcsC-like"/>
    <property type="match status" value="1"/>
</dbReference>
<dbReference type="SMART" id="SM00388">
    <property type="entry name" value="HisKA"/>
    <property type="match status" value="1"/>
</dbReference>
<evidence type="ECO:0000256" key="11">
    <source>
        <dbReference type="ARBA" id="ARBA00022989"/>
    </source>
</evidence>
<dbReference type="SUPFAM" id="SSF55874">
    <property type="entry name" value="ATPase domain of HSP90 chaperone/DNA topoisomerase II/histidine kinase"/>
    <property type="match status" value="1"/>
</dbReference>
<evidence type="ECO:0000256" key="12">
    <source>
        <dbReference type="ARBA" id="ARBA00023012"/>
    </source>
</evidence>
<dbReference type="PROSITE" id="PS50112">
    <property type="entry name" value="PAS"/>
    <property type="match status" value="1"/>
</dbReference>
<comment type="catalytic activity">
    <reaction evidence="1">
        <text>ATP + protein L-histidine = ADP + protein N-phospho-L-histidine.</text>
        <dbReference type="EC" id="2.7.13.3"/>
    </reaction>
</comment>
<dbReference type="Proteomes" id="UP000564704">
    <property type="component" value="Unassembled WGS sequence"/>
</dbReference>
<dbReference type="SUPFAM" id="SSF47384">
    <property type="entry name" value="Homodimeric domain of signal transducing histidine kinase"/>
    <property type="match status" value="1"/>
</dbReference>
<sequence>MAIRKFIRTLLRRKIQLALFSGLAGVCLLAAIYMTAQVFLKLDEFGSAASDNIQWTVTQLEVEQLKAINAFERLDPSDSETIKEAIRWFNALYSRSITLENSSSYAAAMANTDAESHLGEIHSTLNTMLPTIDGPKAELITARPDLIAALEGLTEQIRRLSSASLAIDARQSELERNDLYSQLIRLTALVVLMVVGMLSLMILLWRLFRVYRRRALENRATLNRLSTILNTSQDAVLVVRPDGGIMDMNTAAERMFGLDDSQDDQPAKVENILLRRDDNTGELAPLPGRCLVQSCSDGPNRCANLTACGPEGQLFPVELSADMANRASNEVCVCFIRDISRRVAAEAEMQIARDNALAGERAKARFLAMISHEMRTPLHGILGTLDLLVETRLTKEQKRYAQIMHGSGQQLLSQIDDALDVTQADGGSLRLRDSIFDLGEMLNDLVIAQRRDAEARNTTLEILPSTRPLGHVLGDKGRVQQVLLNLVANAIKFTENGAITIEAIRHEDTGCDQSIVEFQITDTGIGIAEKDLPRIFDDYVRLGSTASDRIEGTGLGLGIARQLVTLMGGQIGVESEDGDGSLFWVRLPLPSSNCVAPPEATEGPASNGSSRRVLIAEDNDSNRFVLTRMLEKDGHTVRAAADGAEAIAAAEEEQFDLILLDISMPGIGGIEAARRITKGNGPCRDTRLIFLTAHLNLEPDATLRGSGAEGILTKPLPRSELRAILAGKRPPTDLSESTRVNSVPILDRHILDQLSEMISPNRLSATLREFHADTTALLNNAPQMLAEPAPDALAEKLHKLAGSAAILGASSMQCILSHAEDACLAGRIEDVERGLTTLHDTWQATRASLASYGSAV</sequence>
<dbReference type="SUPFAM" id="SSF55785">
    <property type="entry name" value="PYP-like sensor domain (PAS domain)"/>
    <property type="match status" value="1"/>
</dbReference>
<keyword evidence="7" id="KW-0808">Transferase</keyword>
<dbReference type="CDD" id="cd16922">
    <property type="entry name" value="HATPase_EvgS-ArcB-TorS-like"/>
    <property type="match status" value="1"/>
</dbReference>
<dbReference type="GO" id="GO:0005886">
    <property type="term" value="C:plasma membrane"/>
    <property type="evidence" value="ECO:0007669"/>
    <property type="project" value="UniProtKB-SubCell"/>
</dbReference>
<keyword evidence="10" id="KW-0067">ATP-binding</keyword>
<evidence type="ECO:0000259" key="18">
    <source>
        <dbReference type="PROSITE" id="PS50110"/>
    </source>
</evidence>
<dbReference type="PROSITE" id="PS50894">
    <property type="entry name" value="HPT"/>
    <property type="match status" value="1"/>
</dbReference>
<feature type="modified residue" description="Phosphohistidine" evidence="14">
    <location>
        <position position="798"/>
    </location>
</feature>
<keyword evidence="6 15" id="KW-0597">Phosphoprotein</keyword>
<protein>
    <recommendedName>
        <fullName evidence="3">histidine kinase</fullName>
        <ecNumber evidence="3">2.7.13.3</ecNumber>
    </recommendedName>
</protein>
<evidence type="ECO:0000256" key="8">
    <source>
        <dbReference type="ARBA" id="ARBA00022692"/>
    </source>
</evidence>
<dbReference type="InterPro" id="IPR008207">
    <property type="entry name" value="Sig_transdc_His_kin_Hpt_dom"/>
</dbReference>
<dbReference type="SUPFAM" id="SSF47226">
    <property type="entry name" value="Histidine-containing phosphotransfer domain, HPT domain"/>
    <property type="match status" value="1"/>
</dbReference>
<proteinExistence type="predicted"/>
<feature type="domain" description="HPt" evidence="20">
    <location>
        <begin position="759"/>
        <end position="852"/>
    </location>
</feature>
<dbReference type="NCBIfam" id="TIGR00229">
    <property type="entry name" value="sensory_box"/>
    <property type="match status" value="1"/>
</dbReference>
<dbReference type="InterPro" id="IPR005467">
    <property type="entry name" value="His_kinase_dom"/>
</dbReference>
<dbReference type="InterPro" id="IPR036890">
    <property type="entry name" value="HATPase_C_sf"/>
</dbReference>